<keyword evidence="2" id="KW-1185">Reference proteome</keyword>
<gene>
    <name evidence="1" type="ORF">ACFPOF_09145</name>
</gene>
<proteinExistence type="predicted"/>
<reference evidence="2" key="1">
    <citation type="journal article" date="2019" name="Int. J. Syst. Evol. Microbiol.">
        <title>The Global Catalogue of Microorganisms (GCM) 10K type strain sequencing project: providing services to taxonomists for standard genome sequencing and annotation.</title>
        <authorList>
            <consortium name="The Broad Institute Genomics Platform"/>
            <consortium name="The Broad Institute Genome Sequencing Center for Infectious Disease"/>
            <person name="Wu L."/>
            <person name="Ma J."/>
        </authorList>
    </citation>
    <scope>NUCLEOTIDE SEQUENCE [LARGE SCALE GENOMIC DNA]</scope>
    <source>
        <strain evidence="2">CGMCC 1.18575</strain>
    </source>
</reference>
<dbReference type="RefSeq" id="WP_378131772.1">
    <property type="nucleotide sequence ID" value="NZ_JBHSMI010000015.1"/>
</dbReference>
<comment type="caution">
    <text evidence="1">The sequence shown here is derived from an EMBL/GenBank/DDBJ whole genome shotgun (WGS) entry which is preliminary data.</text>
</comment>
<evidence type="ECO:0000313" key="2">
    <source>
        <dbReference type="Proteomes" id="UP001596113"/>
    </source>
</evidence>
<dbReference type="InterPro" id="IPR009377">
    <property type="entry name" value="EutA"/>
</dbReference>
<dbReference type="PIRSF" id="PIRSF012293">
    <property type="entry name" value="EutA"/>
    <property type="match status" value="1"/>
</dbReference>
<protein>
    <submittedName>
        <fullName evidence="1">Ethanolamine ammonia-lyase reactivating factor EutA</fullName>
    </submittedName>
</protein>
<dbReference type="SUPFAM" id="SSF53067">
    <property type="entry name" value="Actin-like ATPase domain"/>
    <property type="match status" value="2"/>
</dbReference>
<dbReference type="PANTHER" id="PTHR32432">
    <property type="entry name" value="CELL DIVISION PROTEIN FTSA-RELATED"/>
    <property type="match status" value="1"/>
</dbReference>
<dbReference type="InterPro" id="IPR050696">
    <property type="entry name" value="FtsA/MreB"/>
</dbReference>
<sequence>MGVRQSGQRMNGQIEELWLTSTGIDIGTSTTKLVVSRLKLARASGALSLPRFEIAARELLYAGPVVPTPLAGTDEIDAGRLWDIVSAQLREAGGSGGWPETGAVIVTGETATKRNASAIVHLLAERAGKFVVATAGPDLEGVLAGKGAGADKRSLHARGAIANIDVGGGTANVAIFRRGNVVGTVTYAVGGNLIRIDAAGRVASVSPTLRPWLEAIGYNVVERSPLSFETLREICRKLCDDMLDDLTRRRTIRTDAKVSRIDLLRIGAPPSDAADLEEWSVSGGIGSLMSEAPPRNLAETARYGDIGPLLASELHARLAGYPVRLVTPEQTTRATVIGAGTQSAEISGATVFMDEGTLPIRNLPVVKAEVGGDPHRFGSALEHAIAEGVSLHGVDGSPPFALALAGDSQFGYVQLQRLAEELSGRFVRHCPGSECLAVVCERDMAQSLGQALRKRFGGRPKVLCVDQVRTAHGDYIDLGEPISGMIVPVVVKTLAFPTGRG</sequence>
<dbReference type="Pfam" id="PF06277">
    <property type="entry name" value="EutA"/>
    <property type="match status" value="1"/>
</dbReference>
<evidence type="ECO:0000313" key="1">
    <source>
        <dbReference type="EMBL" id="MFC5402907.1"/>
    </source>
</evidence>
<dbReference type="InterPro" id="IPR043129">
    <property type="entry name" value="ATPase_NBD"/>
</dbReference>
<accession>A0ABW0HV14</accession>
<dbReference type="Proteomes" id="UP001596113">
    <property type="component" value="Unassembled WGS sequence"/>
</dbReference>
<dbReference type="PANTHER" id="PTHR32432:SF13">
    <property type="entry name" value="ETHANOLAMINE AMMONIA-LYASE REACTIVASE EUTA"/>
    <property type="match status" value="1"/>
</dbReference>
<organism evidence="1 2">
    <name type="scientific">Cohnella soli</name>
    <dbReference type="NCBI Taxonomy" id="425005"/>
    <lineage>
        <taxon>Bacteria</taxon>
        <taxon>Bacillati</taxon>
        <taxon>Bacillota</taxon>
        <taxon>Bacilli</taxon>
        <taxon>Bacillales</taxon>
        <taxon>Paenibacillaceae</taxon>
        <taxon>Cohnella</taxon>
    </lineage>
</organism>
<dbReference type="EMBL" id="JBHSMI010000015">
    <property type="protein sequence ID" value="MFC5402907.1"/>
    <property type="molecule type" value="Genomic_DNA"/>
</dbReference>
<name>A0ABW0HV14_9BACL</name>